<evidence type="ECO:0000256" key="5">
    <source>
        <dbReference type="ARBA" id="ARBA00022989"/>
    </source>
</evidence>
<evidence type="ECO:0000256" key="4">
    <source>
        <dbReference type="ARBA" id="ARBA00022968"/>
    </source>
</evidence>
<feature type="transmembrane region" description="Helical" evidence="7">
    <location>
        <begin position="12"/>
        <end position="31"/>
    </location>
</feature>
<dbReference type="EMBL" id="CAJFCW020000003">
    <property type="protein sequence ID" value="CAG9106498.1"/>
    <property type="molecule type" value="Genomic_DNA"/>
</dbReference>
<keyword evidence="3 7" id="KW-0812">Transmembrane</keyword>
<comment type="caution">
    <text evidence="8">The sequence shown here is derived from an EMBL/GenBank/DDBJ whole genome shotgun (WGS) entry which is preliminary data.</text>
</comment>
<dbReference type="GO" id="GO:0016263">
    <property type="term" value="F:glycoprotein-N-acetylgalactosamine 3-beta-galactosyltransferase activity"/>
    <property type="evidence" value="ECO:0007669"/>
    <property type="project" value="TreeGrafter"/>
</dbReference>
<comment type="subcellular location">
    <subcellularLocation>
        <location evidence="1">Membrane</location>
        <topology evidence="1">Single-pass type II membrane protein</topology>
    </subcellularLocation>
</comment>
<dbReference type="Gene3D" id="3.90.550.50">
    <property type="match status" value="1"/>
</dbReference>
<dbReference type="OrthoDB" id="414175at2759"/>
<protein>
    <recommendedName>
        <fullName evidence="10">Hexosyltransferase</fullName>
    </recommendedName>
</protein>
<reference evidence="8" key="1">
    <citation type="submission" date="2020-09" db="EMBL/GenBank/DDBJ databases">
        <authorList>
            <person name="Kikuchi T."/>
        </authorList>
    </citation>
    <scope>NUCLEOTIDE SEQUENCE</scope>
    <source>
        <strain evidence="8">SH1</strain>
    </source>
</reference>
<dbReference type="AlphaFoldDB" id="A0A811KKG9"/>
<evidence type="ECO:0000256" key="2">
    <source>
        <dbReference type="ARBA" id="ARBA00006462"/>
    </source>
</evidence>
<keyword evidence="4" id="KW-0735">Signal-anchor</keyword>
<dbReference type="GO" id="GO:0016020">
    <property type="term" value="C:membrane"/>
    <property type="evidence" value="ECO:0007669"/>
    <property type="project" value="UniProtKB-SubCell"/>
</dbReference>
<evidence type="ECO:0000313" key="8">
    <source>
        <dbReference type="EMBL" id="CAD5216723.1"/>
    </source>
</evidence>
<dbReference type="EMBL" id="CAJFDH010000003">
    <property type="protein sequence ID" value="CAD5216723.1"/>
    <property type="molecule type" value="Genomic_DNA"/>
</dbReference>
<evidence type="ECO:0000256" key="3">
    <source>
        <dbReference type="ARBA" id="ARBA00022692"/>
    </source>
</evidence>
<keyword evidence="5 7" id="KW-1133">Transmembrane helix</keyword>
<comment type="similarity">
    <text evidence="2">Belongs to the glycosyltransferase 31 family. Beta3-Gal-T subfamily.</text>
</comment>
<sequence>MLKQWLNLHNQRNVFALVLGICIGIFFGTFLNVDDRNDVDEYILKHDVEHKQNLSNIYVKCVVIVQPSNPKPHKWVSGIVDTYGSKCNRTLFFSHNDKLQRQLGDQAEVYTVENSFGSTSYSIFWRIVQFVYNEKSKVKNDTIVWTVFLNEQNYFVPENLRLLASRYSKESAVMLGRLQNYRSPFSYIFPFFDYHGFALDAGIAMSNEALTKIAQNSCKPGFFSPFYSGKGLLQCANNNDITVVDPVDSEGYHLFVEKNLRDMFSTGQFGNKEKSFEEAGVKSKCCSDRLISVGRVAHRDLRVMEYFAYHVKVAA</sequence>
<dbReference type="Proteomes" id="UP000783686">
    <property type="component" value="Unassembled WGS sequence"/>
</dbReference>
<dbReference type="Proteomes" id="UP000614601">
    <property type="component" value="Unassembled WGS sequence"/>
</dbReference>
<dbReference type="PANTHER" id="PTHR23033">
    <property type="entry name" value="BETA1,3-GALACTOSYLTRANSFERASE"/>
    <property type="match status" value="1"/>
</dbReference>
<dbReference type="InterPro" id="IPR026050">
    <property type="entry name" value="C1GALT1/C1GALT1_chp1"/>
</dbReference>
<evidence type="ECO:0008006" key="10">
    <source>
        <dbReference type="Google" id="ProtNLM"/>
    </source>
</evidence>
<evidence type="ECO:0000313" key="9">
    <source>
        <dbReference type="Proteomes" id="UP000614601"/>
    </source>
</evidence>
<evidence type="ECO:0000256" key="1">
    <source>
        <dbReference type="ARBA" id="ARBA00004606"/>
    </source>
</evidence>
<proteinExistence type="inferred from homology"/>
<organism evidence="8 9">
    <name type="scientific">Bursaphelenchus okinawaensis</name>
    <dbReference type="NCBI Taxonomy" id="465554"/>
    <lineage>
        <taxon>Eukaryota</taxon>
        <taxon>Metazoa</taxon>
        <taxon>Ecdysozoa</taxon>
        <taxon>Nematoda</taxon>
        <taxon>Chromadorea</taxon>
        <taxon>Rhabditida</taxon>
        <taxon>Tylenchina</taxon>
        <taxon>Tylenchomorpha</taxon>
        <taxon>Aphelenchoidea</taxon>
        <taxon>Aphelenchoididae</taxon>
        <taxon>Bursaphelenchus</taxon>
    </lineage>
</organism>
<evidence type="ECO:0000256" key="6">
    <source>
        <dbReference type="ARBA" id="ARBA00023136"/>
    </source>
</evidence>
<gene>
    <name evidence="8" type="ORF">BOKJ2_LOCUS6730</name>
</gene>
<name>A0A811KKG9_9BILA</name>
<keyword evidence="6 7" id="KW-0472">Membrane</keyword>
<dbReference type="PANTHER" id="PTHR23033:SF8">
    <property type="entry name" value="HEXOSYLTRANSFERASE"/>
    <property type="match status" value="1"/>
</dbReference>
<keyword evidence="9" id="KW-1185">Reference proteome</keyword>
<accession>A0A811KKG9</accession>
<evidence type="ECO:0000256" key="7">
    <source>
        <dbReference type="SAM" id="Phobius"/>
    </source>
</evidence>